<dbReference type="GO" id="GO:0140078">
    <property type="term" value="F:class I DNA-(apurinic or apyrimidinic site) endonuclease activity"/>
    <property type="evidence" value="ECO:0007669"/>
    <property type="project" value="UniProtKB-EC"/>
</dbReference>
<evidence type="ECO:0000313" key="10">
    <source>
        <dbReference type="EMBL" id="CCC70640.1"/>
    </source>
</evidence>
<dbReference type="eggNOG" id="KOG1921">
    <property type="taxonomic scope" value="Eukaryota"/>
</dbReference>
<comment type="caution">
    <text evidence="8">Lacks conserved residue(s) required for the propagation of feature annotation.</text>
</comment>
<reference evidence="10 11" key="1">
    <citation type="journal article" date="2011" name="Proc. Natl. Acad. Sci. U.S.A.">
        <title>Evolutionary erosion of yeast sex chromosomes by mating-type switching accidents.</title>
        <authorList>
            <person name="Gordon J.L."/>
            <person name="Armisen D."/>
            <person name="Proux-Wera E."/>
            <person name="Oheigeartaigh S.S."/>
            <person name="Byrne K.P."/>
            <person name="Wolfe K.H."/>
        </authorList>
    </citation>
    <scope>NUCLEOTIDE SEQUENCE [LARGE SCALE GENOMIC DNA]</scope>
    <source>
        <strain evidence="11">ATCC 76901 / BCRC 22586 / CBS 4309 / NBRC 1992 / NRRL Y-12630</strain>
    </source>
</reference>
<dbReference type="GO" id="GO:0005634">
    <property type="term" value="C:nucleus"/>
    <property type="evidence" value="ECO:0007669"/>
    <property type="project" value="UniProtKB-SubCell"/>
</dbReference>
<comment type="catalytic activity">
    <reaction evidence="7 8">
        <text>2'-deoxyribonucleotide-(2'-deoxyribose 5'-phosphate)-2'-deoxyribonucleotide-DNA = a 3'-end 2'-deoxyribonucleotide-(2,3-dehydro-2,3-deoxyribose 5'-phosphate)-DNA + a 5'-end 5'-phospho-2'-deoxyribonucleoside-DNA + H(+)</text>
        <dbReference type="Rhea" id="RHEA:66592"/>
        <dbReference type="Rhea" id="RHEA-COMP:13180"/>
        <dbReference type="Rhea" id="RHEA-COMP:16897"/>
        <dbReference type="Rhea" id="RHEA-COMP:17067"/>
        <dbReference type="ChEBI" id="CHEBI:15378"/>
        <dbReference type="ChEBI" id="CHEBI:136412"/>
        <dbReference type="ChEBI" id="CHEBI:157695"/>
        <dbReference type="ChEBI" id="CHEBI:167181"/>
        <dbReference type="EC" id="4.2.99.18"/>
    </reaction>
</comment>
<dbReference type="SMART" id="SM00478">
    <property type="entry name" value="ENDO3c"/>
    <property type="match status" value="1"/>
</dbReference>
<keyword evidence="11" id="KW-1185">Reference proteome</keyword>
<evidence type="ECO:0000259" key="9">
    <source>
        <dbReference type="SMART" id="SM00478"/>
    </source>
</evidence>
<evidence type="ECO:0000313" key="11">
    <source>
        <dbReference type="Proteomes" id="UP000001640"/>
    </source>
</evidence>
<dbReference type="Gene3D" id="1.10.1670.10">
    <property type="entry name" value="Helix-hairpin-Helix base-excision DNA repair enzymes (C-terminal)"/>
    <property type="match status" value="1"/>
</dbReference>
<keyword evidence="4 8" id="KW-0234">DNA repair</keyword>
<dbReference type="FunCoup" id="G0VGL9">
    <property type="interactions" value="461"/>
</dbReference>
<dbReference type="GO" id="GO:0090297">
    <property type="term" value="P:positive regulation of mitochondrial DNA replication"/>
    <property type="evidence" value="ECO:0007669"/>
    <property type="project" value="EnsemblFungi"/>
</dbReference>
<proteinExistence type="inferred from homology"/>
<comment type="function">
    <text evidence="8">Bifunctional DNA N-glycosylase with associated apurinic/apyrimidinic (AP) lyase function that catalyzes the first step in base excision repair (BER), the primary repair pathway for the repair of oxidative DNA damage. The DNA N-glycosylase activity releases the damaged DNA base from DNA by cleaving the N-glycosidic bond, leaving an AP site. The AP lyase activity cleaves the phosphodiester bond 3' to the AP site by a beta-elimination. Primarily recognizes and repairs oxidative base damage of pyrimidines.</text>
</comment>
<dbReference type="EMBL" id="HE576757">
    <property type="protein sequence ID" value="CCC70640.1"/>
    <property type="molecule type" value="Genomic_DNA"/>
</dbReference>
<dbReference type="RefSeq" id="XP_003676995.1">
    <property type="nucleotide sequence ID" value="XM_003676947.1"/>
</dbReference>
<gene>
    <name evidence="10" type="primary">NCAS0F01560</name>
    <name evidence="8" type="synonym">NTG1</name>
    <name evidence="10" type="ordered locus">NCAS_0F01560</name>
</gene>
<dbReference type="InterPro" id="IPR023170">
    <property type="entry name" value="HhH_base_excis_C"/>
</dbReference>
<keyword evidence="3 8" id="KW-0378">Hydrolase</keyword>
<dbReference type="SUPFAM" id="SSF48150">
    <property type="entry name" value="DNA-glycosylase"/>
    <property type="match status" value="1"/>
</dbReference>
<dbReference type="GO" id="GO:0008534">
    <property type="term" value="F:oxidized purine nucleobase lesion DNA N-glycosylase activity"/>
    <property type="evidence" value="ECO:0007669"/>
    <property type="project" value="EnsemblFungi"/>
</dbReference>
<dbReference type="GO" id="GO:0006289">
    <property type="term" value="P:nucleotide-excision repair"/>
    <property type="evidence" value="ECO:0007669"/>
    <property type="project" value="TreeGrafter"/>
</dbReference>
<dbReference type="PANTHER" id="PTHR43286">
    <property type="entry name" value="ENDONUCLEASE III-LIKE PROTEIN 1"/>
    <property type="match status" value="1"/>
</dbReference>
<dbReference type="GeneID" id="96904288"/>
<dbReference type="PROSITE" id="PS01155">
    <property type="entry name" value="ENDONUCLEASE_III_2"/>
    <property type="match status" value="1"/>
</dbReference>
<dbReference type="InterPro" id="IPR004036">
    <property type="entry name" value="Endonuclease-III-like_CS2"/>
</dbReference>
<comment type="subcellular location">
    <subcellularLocation>
        <location evidence="8">Nucleus</location>
    </subcellularLocation>
    <subcellularLocation>
        <location evidence="8">Mitochondrion</location>
    </subcellularLocation>
</comment>
<keyword evidence="5 8" id="KW-0456">Lyase</keyword>
<comment type="similarity">
    <text evidence="1 8">Belongs to the Nth/MutY family.</text>
</comment>
<evidence type="ECO:0000256" key="3">
    <source>
        <dbReference type="ARBA" id="ARBA00022801"/>
    </source>
</evidence>
<protein>
    <recommendedName>
        <fullName evidence="8">Endonuclease III homolog</fullName>
        <ecNumber evidence="8">3.2.2.-</ecNumber>
        <ecNumber evidence="8">4.2.99.18</ecNumber>
    </recommendedName>
    <alternativeName>
        <fullName evidence="8">Bifunctional DNA N-glycosylase/DNA-(apurinic or apyrimidinic site) lyase</fullName>
        <shortName evidence="8">DNA glycosylase/AP lyase</shortName>
    </alternativeName>
</protein>
<dbReference type="STRING" id="1064592.G0VGL9"/>
<evidence type="ECO:0000256" key="8">
    <source>
        <dbReference type="HAMAP-Rule" id="MF_03183"/>
    </source>
</evidence>
<keyword evidence="2 8" id="KW-0227">DNA damage</keyword>
<dbReference type="OrthoDB" id="2099276at2759"/>
<reference key="2">
    <citation type="submission" date="2011-08" db="EMBL/GenBank/DDBJ databases">
        <title>Genome sequence of Naumovozyma castellii.</title>
        <authorList>
            <person name="Gordon J.L."/>
            <person name="Armisen D."/>
            <person name="Proux-Wera E."/>
            <person name="OhEigeartaigh S.S."/>
            <person name="Byrne K.P."/>
            <person name="Wolfe K.H."/>
        </authorList>
    </citation>
    <scope>NUCLEOTIDE SEQUENCE</scope>
    <source>
        <strain>Type strain:CBS 4309</strain>
    </source>
</reference>
<feature type="active site" description="Nucleophile; for N-glycosylase activity" evidence="8">
    <location>
        <position position="269"/>
    </location>
</feature>
<dbReference type="EC" id="4.2.99.18" evidence="8"/>
<dbReference type="FunFam" id="1.10.340.30:FF:000001">
    <property type="entry name" value="Endonuclease III"/>
    <property type="match status" value="1"/>
</dbReference>
<dbReference type="Proteomes" id="UP000001640">
    <property type="component" value="Chromosome 6"/>
</dbReference>
<dbReference type="HAMAP" id="MF_03183">
    <property type="entry name" value="Endonuclease_III_Nth"/>
    <property type="match status" value="1"/>
</dbReference>
<dbReference type="InterPro" id="IPR003265">
    <property type="entry name" value="HhH-GPD_domain"/>
</dbReference>
<dbReference type="PANTHER" id="PTHR43286:SF1">
    <property type="entry name" value="ENDONUCLEASE III-LIKE PROTEIN 1"/>
    <property type="match status" value="1"/>
</dbReference>
<accession>G0VGL9</accession>
<feature type="domain" description="HhH-GPD" evidence="9">
    <location>
        <begin position="170"/>
        <end position="329"/>
    </location>
</feature>
<dbReference type="OMA" id="KLFKWVD"/>
<keyword evidence="8" id="KW-0539">Nucleus</keyword>
<dbReference type="InterPro" id="IPR030841">
    <property type="entry name" value="NTH1"/>
</dbReference>
<keyword evidence="6 8" id="KW-0326">Glycosidase</keyword>
<evidence type="ECO:0000256" key="7">
    <source>
        <dbReference type="ARBA" id="ARBA00044632"/>
    </source>
</evidence>
<dbReference type="HOGENOM" id="CLU_012862_4_3_1"/>
<evidence type="ECO:0000256" key="2">
    <source>
        <dbReference type="ARBA" id="ARBA00022763"/>
    </source>
</evidence>
<dbReference type="AlphaFoldDB" id="G0VGL9"/>
<dbReference type="GO" id="GO:0006285">
    <property type="term" value="P:base-excision repair, AP site formation"/>
    <property type="evidence" value="ECO:0007669"/>
    <property type="project" value="UniProtKB-UniRule"/>
</dbReference>
<dbReference type="GO" id="GO:0000703">
    <property type="term" value="F:oxidized pyrimidine nucleobase lesion DNA N-glycosylase activity"/>
    <property type="evidence" value="ECO:0007669"/>
    <property type="project" value="UniProtKB-UniRule"/>
</dbReference>
<dbReference type="EC" id="3.2.2.-" evidence="8"/>
<dbReference type="Gene3D" id="1.10.340.30">
    <property type="entry name" value="Hypothetical protein, domain 2"/>
    <property type="match status" value="1"/>
</dbReference>
<dbReference type="InterPro" id="IPR011257">
    <property type="entry name" value="DNA_glycosylase"/>
</dbReference>
<keyword evidence="8" id="KW-0496">Mitochondrion</keyword>
<evidence type="ECO:0000256" key="5">
    <source>
        <dbReference type="ARBA" id="ARBA00023239"/>
    </source>
</evidence>
<sequence>MAVVLRKRTRKSLKLEVEPETESKYFKKSKTVKKEKSKVITTTKRTKKIKTEATSVITNTFQDDVDTDWVKTLNNKDYFEWLATRTGNVPNRWSVPLPGNAFENNTGKPIPKNFKKIYMRLRNMRSTIITPVDLIGGSSIPMTIGQKCGIPKDKIEPKNYRYQVLTSVMLSAQTKDEVTARGVENIMRYCIEELNISQGLTLEGILQIDEETLDQLIKQVGFHTRKAKFIKQTAQMLVDNFQSDVPTDIPGLLSLPGVGPKMAYLTLQKAWGRMAGICVDVHVHRFCRLFKWVNPKSKNPEETRKELESWLPHPLWREINSLLVGYGQIIDRARGKIPTDIIKKENDKPKKENKYLEFESLEQDFRKHMTDYEGWVRYLNAEANKIKDEEDIKAEAILDSSDISNIHSDITVKEEDNHLIPEDLATLEDIKMETDNSSIAVKKEES</sequence>
<evidence type="ECO:0000256" key="6">
    <source>
        <dbReference type="ARBA" id="ARBA00023295"/>
    </source>
</evidence>
<dbReference type="GO" id="GO:0034599">
    <property type="term" value="P:cellular response to oxidative stress"/>
    <property type="evidence" value="ECO:0007669"/>
    <property type="project" value="EnsemblFungi"/>
</dbReference>
<dbReference type="CDD" id="cd00056">
    <property type="entry name" value="ENDO3c"/>
    <property type="match status" value="1"/>
</dbReference>
<dbReference type="InParanoid" id="G0VGL9"/>
<organism evidence="10 11">
    <name type="scientific">Naumovozyma castellii</name>
    <name type="common">Yeast</name>
    <name type="synonym">Saccharomyces castellii</name>
    <dbReference type="NCBI Taxonomy" id="27288"/>
    <lineage>
        <taxon>Eukaryota</taxon>
        <taxon>Fungi</taxon>
        <taxon>Dikarya</taxon>
        <taxon>Ascomycota</taxon>
        <taxon>Saccharomycotina</taxon>
        <taxon>Saccharomycetes</taxon>
        <taxon>Saccharomycetales</taxon>
        <taxon>Saccharomycetaceae</taxon>
        <taxon>Naumovozyma</taxon>
    </lineage>
</organism>
<dbReference type="KEGG" id="ncs:NCAS_0F01560"/>
<name>G0VGL9_NAUCA</name>
<evidence type="ECO:0000256" key="1">
    <source>
        <dbReference type="ARBA" id="ARBA00008343"/>
    </source>
</evidence>
<dbReference type="GO" id="GO:0003677">
    <property type="term" value="F:DNA binding"/>
    <property type="evidence" value="ECO:0007669"/>
    <property type="project" value="UniProtKB-UniRule"/>
</dbReference>
<dbReference type="GO" id="GO:0005739">
    <property type="term" value="C:mitochondrion"/>
    <property type="evidence" value="ECO:0007669"/>
    <property type="project" value="UniProtKB-SubCell"/>
</dbReference>
<dbReference type="Pfam" id="PF00730">
    <property type="entry name" value="HhH-GPD"/>
    <property type="match status" value="1"/>
</dbReference>
<evidence type="ECO:0000256" key="4">
    <source>
        <dbReference type="ARBA" id="ARBA00023204"/>
    </source>
</evidence>